<dbReference type="InterPro" id="IPR027434">
    <property type="entry name" value="Homing_endonucl"/>
</dbReference>
<dbReference type="InterPro" id="IPR004042">
    <property type="entry name" value="Intein_endonuc_central"/>
</dbReference>
<evidence type="ECO:0000259" key="16">
    <source>
        <dbReference type="PROSITE" id="PS50819"/>
    </source>
</evidence>
<keyword evidence="7 17" id="KW-0934">Plastid</keyword>
<dbReference type="Gene3D" id="2.170.16.10">
    <property type="entry name" value="Hedgehog/Intein (Hint) domain"/>
    <property type="match status" value="1"/>
</dbReference>
<evidence type="ECO:0000256" key="15">
    <source>
        <dbReference type="SAM" id="MobiDB-lite"/>
    </source>
</evidence>
<dbReference type="InterPro" id="IPR037033">
    <property type="entry name" value="DNA-dir_RNAP_su2_hyb_sf"/>
</dbReference>
<dbReference type="PROSITE" id="PS50817">
    <property type="entry name" value="INTEIN_N_TER"/>
    <property type="match status" value="1"/>
</dbReference>
<evidence type="ECO:0000256" key="3">
    <source>
        <dbReference type="ARBA" id="ARBA00006835"/>
    </source>
</evidence>
<keyword evidence="6 17" id="KW-0150">Chloroplast</keyword>
<dbReference type="PROSITE" id="PS50819">
    <property type="entry name" value="INTEIN_ENDONUCLEASE"/>
    <property type="match status" value="1"/>
</dbReference>
<comment type="subunit">
    <text evidence="13">In plastids the minimal PEP RNA polymerase catalytic core is composed of four subunits: alpha, beta, beta', and beta''. When a (nuclear-encoded) sigma factor is associated with the core the holoenzyme is formed, which can initiate transcription.</text>
</comment>
<dbReference type="GO" id="GO:0009507">
    <property type="term" value="C:chloroplast"/>
    <property type="evidence" value="ECO:0007669"/>
    <property type="project" value="UniProtKB-SubCell"/>
</dbReference>
<evidence type="ECO:0000256" key="12">
    <source>
        <dbReference type="ARBA" id="ARBA00023163"/>
    </source>
</evidence>
<dbReference type="SMART" id="SM00306">
    <property type="entry name" value="HintN"/>
    <property type="match status" value="1"/>
</dbReference>
<dbReference type="Gene3D" id="2.40.50.100">
    <property type="match status" value="1"/>
</dbReference>
<feature type="domain" description="DOD-type homing endonuclease" evidence="16">
    <location>
        <begin position="984"/>
        <end position="1069"/>
    </location>
</feature>
<evidence type="ECO:0000256" key="6">
    <source>
        <dbReference type="ARBA" id="ARBA00022528"/>
    </source>
</evidence>
<dbReference type="PANTHER" id="PTHR20856">
    <property type="entry name" value="DNA-DIRECTED RNA POLYMERASE I SUBUNIT 2"/>
    <property type="match status" value="1"/>
</dbReference>
<dbReference type="InterPro" id="IPR006141">
    <property type="entry name" value="Intein_N"/>
</dbReference>
<keyword evidence="11" id="KW-0651">Protein splicing</keyword>
<dbReference type="GO" id="GO:0004519">
    <property type="term" value="F:endonuclease activity"/>
    <property type="evidence" value="ECO:0007669"/>
    <property type="project" value="InterPro"/>
</dbReference>
<protein>
    <recommendedName>
        <fullName evidence="4">DNA-directed RNA polymerase</fullName>
        <ecNumber evidence="4">2.7.7.6</ecNumber>
    </recommendedName>
    <alternativeName>
        <fullName evidence="14">PEP</fullName>
    </alternativeName>
</protein>
<dbReference type="Gene3D" id="3.90.1800.10">
    <property type="entry name" value="RNA polymerase alpha subunit dimerisation domain"/>
    <property type="match status" value="1"/>
</dbReference>
<dbReference type="Pfam" id="PF00562">
    <property type="entry name" value="RNA_pol_Rpb2_6"/>
    <property type="match status" value="2"/>
</dbReference>
<dbReference type="GO" id="GO:0016539">
    <property type="term" value="P:intein-mediated protein splicing"/>
    <property type="evidence" value="ECO:0007669"/>
    <property type="project" value="InterPro"/>
</dbReference>
<dbReference type="Pfam" id="PF04560">
    <property type="entry name" value="RNA_pol_Rpb2_7"/>
    <property type="match status" value="1"/>
</dbReference>
<dbReference type="InterPro" id="IPR036844">
    <property type="entry name" value="Hint_dom_sf"/>
</dbReference>
<evidence type="ECO:0000256" key="11">
    <source>
        <dbReference type="ARBA" id="ARBA00023000"/>
    </source>
</evidence>
<evidence type="ECO:0000256" key="7">
    <source>
        <dbReference type="ARBA" id="ARBA00022640"/>
    </source>
</evidence>
<geneLocation type="chloroplast" evidence="17"/>
<evidence type="ECO:0000256" key="5">
    <source>
        <dbReference type="ARBA" id="ARBA00022478"/>
    </source>
</evidence>
<evidence type="ECO:0000256" key="1">
    <source>
        <dbReference type="ARBA" id="ARBA00004026"/>
    </source>
</evidence>
<keyword evidence="8" id="KW-0808">Transferase</keyword>
<reference evidence="17" key="1">
    <citation type="submission" date="2020-02" db="EMBL/GenBank/DDBJ databases">
        <title>The plastid genome of Astrephomene gubernaculifera.</title>
        <authorList>
            <person name="Suguchi A."/>
            <person name="Yamashita S."/>
            <person name="Nozaki H."/>
        </authorList>
    </citation>
    <scope>NUCLEOTIDE SEQUENCE</scope>
    <source>
        <strain evidence="17">NIES-4017</strain>
    </source>
</reference>
<comment type="function">
    <text evidence="1">DNA-dependent RNA polymerase catalyzes the transcription of DNA into RNA using the four ribonucleoside triphosphates as substrates.</text>
</comment>
<dbReference type="GO" id="GO:0003899">
    <property type="term" value="F:DNA-directed RNA polymerase activity"/>
    <property type="evidence" value="ECO:0007669"/>
    <property type="project" value="UniProtKB-EC"/>
</dbReference>
<dbReference type="GO" id="GO:0006351">
    <property type="term" value="P:DNA-templated transcription"/>
    <property type="evidence" value="ECO:0007669"/>
    <property type="project" value="InterPro"/>
</dbReference>
<dbReference type="Gene3D" id="3.10.28.10">
    <property type="entry name" value="Homing endonucleases"/>
    <property type="match status" value="1"/>
</dbReference>
<name>A0A7R6ULH7_9CHLO</name>
<comment type="subcellular location">
    <subcellularLocation>
        <location evidence="2">Plastid</location>
        <location evidence="2">Chloroplast</location>
    </subcellularLocation>
</comment>
<proteinExistence type="inferred from homology"/>
<evidence type="ECO:0000256" key="9">
    <source>
        <dbReference type="ARBA" id="ARBA00022695"/>
    </source>
</evidence>
<evidence type="ECO:0000256" key="8">
    <source>
        <dbReference type="ARBA" id="ARBA00022679"/>
    </source>
</evidence>
<dbReference type="SUPFAM" id="SSF64484">
    <property type="entry name" value="beta and beta-prime subunits of DNA dependent RNA-polymerase"/>
    <property type="match status" value="2"/>
</dbReference>
<dbReference type="EC" id="2.7.7.6" evidence="4"/>
<sequence>MLNINKFHDATDVASMAFKGHDTVISYQKYFGNLFYKQSQNPKFKKPASPASNDNKLIISKVILQTKSSGLLDWRTPFRDPYYIPLKKTKKEQKTKKTLLENSYLYSEKSLPTNKIKYNLEAFQRSNQDTCLIQKPVVKEGDWIETGDLLADSAASVGGELAIGHNIIVAYMPWEGYNYEDAILINERLVYEDIYTSIHIERYEVLTKDTKLGPEQITRNIPDTTEDEISHLDKNGIAKIGSWIEEGDILVGKITPFNIKTLTPQQKLLFKIFDKELSPTKDSSLRAPKGIKANVININILDKIFPNHKKKVVSTQVPSLSTAIKAINKRLYKLKKKVAALNTMKKSLRGNCVQSLNRGGNICIPFVFMNNVATLLPQATFMTKKTGLQPFCYKSWLGLVPKKQVAAIKPNYKWQTKKTELCLSAQSALHPLGCRRFGEAQSADEKNRNRIKKYNKEVWNAMYLPCYDVAFHTLFVAEGEHLSGGEYFFRRQTNGPRKKKKQQLLPKKQTRWIIKGENWKLLNTTNNATCKANNTNKKVLGQWLYFTKSNSRQLPAWMMRRLIITNSSLTSKTQQKNNLLTSVKTKKQVTPHLKGDPTKDNNKVDKKEKVLKNKKEKNKKPAQNVKSGNNFPQIKNVHIYLAEKRKIQVGDKMAGRHGNKGIVSRILPRQDMPFLPDGTSVDIVLNPLGVPSRMNVGQIYECLLGLAGRYLGEHYKIPPFDEVYGADASRSFVLSKLYEARKKTGINWLFDPNNPGKIRLFDGRNSECFDQTVTVGVAYVLKLIHMVDDKMHCMTSDHDVLTHEGWLPINEITIQHNVATLNRNTGELVYQRPTEVFQYHDYKGSLYHIKNTNLDLLTTLNHRMLVRDGLISGDPCLNYELIQAKDILGKHYKYLKTAYWHKKDYQFILPSIIANSCFIPEKHINMDAWLTFFGLWIAKGCVTSNKNKSQNNSVYQVQVAKNKQSVKTILENAVKTLGYNYRIVDDNFIIDGNSVHDKQLWSYLNTLSLGTPNKKLPDWVWVLSQKQAQLFLHSMCLGYNTSRLTSMSYYTTSTKLANDVMRLALHAGWSANQYLYIPKGTVSQISGRNIRSNYDVWRLCIIKSQNNPTVNDGRFVKQNIQKEEILSYEGSIYCLSVPNEVFYVRRNGLPVWTGNSRSTGPYSLVTQQPLRGRSKQGGQRLGEMEVWAIEGYGAAFVLSEMLTIKSDDMIGRQNLWKNLIENNDISFGSPESFKVLVCELQALCLDIGLFRKPNNLSSNKTTRTSETQWNMLSSKTITSMDNKKANLFGLNQQNQLINKQSITPNLIEIDNLLHLA</sequence>
<organism evidence="17">
    <name type="scientific">Astrephomene gubernaculifera</name>
    <dbReference type="NCBI Taxonomy" id="47775"/>
    <lineage>
        <taxon>Eukaryota</taxon>
        <taxon>Viridiplantae</taxon>
        <taxon>Chlorophyta</taxon>
        <taxon>core chlorophytes</taxon>
        <taxon>Chlorophyceae</taxon>
        <taxon>CS clade</taxon>
        <taxon>Chlamydomonadales</taxon>
        <taxon>Astrephomenaceae</taxon>
        <taxon>Astrephomene</taxon>
    </lineage>
</organism>
<keyword evidence="5" id="KW-0240">DNA-directed RNA polymerase</keyword>
<dbReference type="InterPro" id="IPR003587">
    <property type="entry name" value="Hint_dom_N"/>
</dbReference>
<evidence type="ECO:0000313" key="17">
    <source>
        <dbReference type="EMBL" id="BCA78210.1"/>
    </source>
</evidence>
<dbReference type="InterPro" id="IPR014724">
    <property type="entry name" value="RNA_pol_RPB2_OB-fold"/>
</dbReference>
<evidence type="ECO:0000256" key="13">
    <source>
        <dbReference type="ARBA" id="ARBA00026088"/>
    </source>
</evidence>
<evidence type="ECO:0000256" key="14">
    <source>
        <dbReference type="ARBA" id="ARBA00032782"/>
    </source>
</evidence>
<evidence type="ECO:0000256" key="2">
    <source>
        <dbReference type="ARBA" id="ARBA00004229"/>
    </source>
</evidence>
<gene>
    <name evidence="17" type="primary">rpoB-2</name>
</gene>
<dbReference type="GO" id="GO:0032549">
    <property type="term" value="F:ribonucleoside binding"/>
    <property type="evidence" value="ECO:0007669"/>
    <property type="project" value="InterPro"/>
</dbReference>
<keyword evidence="12" id="KW-0804">Transcription</keyword>
<evidence type="ECO:0000256" key="10">
    <source>
        <dbReference type="ARBA" id="ARBA00022813"/>
    </source>
</evidence>
<dbReference type="InterPro" id="IPR007121">
    <property type="entry name" value="RNA_pol_bsu_CS"/>
</dbReference>
<dbReference type="SUPFAM" id="SSF51294">
    <property type="entry name" value="Hedgehog/intein (Hint) domain"/>
    <property type="match status" value="1"/>
</dbReference>
<dbReference type="EMBL" id="LC523992">
    <property type="protein sequence ID" value="BCA78210.1"/>
    <property type="molecule type" value="Genomic_DNA"/>
</dbReference>
<evidence type="ECO:0000256" key="4">
    <source>
        <dbReference type="ARBA" id="ARBA00012418"/>
    </source>
</evidence>
<dbReference type="InterPro" id="IPR007641">
    <property type="entry name" value="RNA_pol_Rpb2_7"/>
</dbReference>
<dbReference type="InterPro" id="IPR015712">
    <property type="entry name" value="DNA-dir_RNA_pol_su2"/>
</dbReference>
<keyword evidence="10" id="KW-0068">Autocatalytic cleavage</keyword>
<dbReference type="GO" id="GO:0003677">
    <property type="term" value="F:DNA binding"/>
    <property type="evidence" value="ECO:0007669"/>
    <property type="project" value="InterPro"/>
</dbReference>
<dbReference type="PROSITE" id="PS01166">
    <property type="entry name" value="RNA_POL_BETA"/>
    <property type="match status" value="1"/>
</dbReference>
<comment type="similarity">
    <text evidence="3">Belongs to the RNA polymerase beta chain family.</text>
</comment>
<dbReference type="GO" id="GO:0000428">
    <property type="term" value="C:DNA-directed RNA polymerase complex"/>
    <property type="evidence" value="ECO:0007669"/>
    <property type="project" value="UniProtKB-KW"/>
</dbReference>
<feature type="compositionally biased region" description="Basic and acidic residues" evidence="15">
    <location>
        <begin position="593"/>
        <end position="613"/>
    </location>
</feature>
<keyword evidence="9" id="KW-0548">Nucleotidyltransferase</keyword>
<dbReference type="Gene3D" id="2.40.50.150">
    <property type="match status" value="1"/>
</dbReference>
<feature type="region of interest" description="Disordered" evidence="15">
    <location>
        <begin position="585"/>
        <end position="628"/>
    </location>
</feature>
<dbReference type="Gene3D" id="2.40.270.10">
    <property type="entry name" value="DNA-directed RNA polymerase, subunit 2, domain 6"/>
    <property type="match status" value="2"/>
</dbReference>
<dbReference type="InterPro" id="IPR007120">
    <property type="entry name" value="DNA-dir_RNAP_su2_dom"/>
</dbReference>
<accession>A0A7R6ULH7</accession>